<dbReference type="EMBL" id="AF007269">
    <property type="protein sequence ID" value="AAB61034.1"/>
    <property type="molecule type" value="Genomic_DNA"/>
</dbReference>
<reference key="4">
    <citation type="journal article" date="1999" name="Nature">
        <title>Sequence and analysis of chromosome 4 of the plant Arabidopsis thaliana.</title>
        <authorList>
            <consortium name="EU"/>
            <consortium name="CSHL and WU Arabidopsis Sequencing Project"/>
            <person name="Mayer K."/>
            <person name="Schuller C."/>
            <person name="Wambutt R."/>
            <person name="Murphy G."/>
            <person name="Volckaert G."/>
            <person name="Pohl T."/>
            <person name="Dusterhoft A."/>
            <person name="Stiekema W."/>
            <person name="Entian K.D."/>
            <person name="Terryn N."/>
            <person name="Harris B."/>
            <person name="Ansorge W."/>
            <person name="Brandt P."/>
            <person name="Grivell L."/>
            <person name="Rieger M."/>
            <person name="Weichselgartner M."/>
            <person name="de Simone V."/>
            <person name="Obermaier B."/>
            <person name="Mache R."/>
            <person name="Muller M."/>
            <person name="Kreis M."/>
            <person name="Delseny M."/>
            <person name="Puigdomenech P."/>
            <person name="Watson M."/>
            <person name="Schmidtheini T."/>
            <person name="Reichert B."/>
            <person name="Portatelle D."/>
            <person name="Perez-Alonso M."/>
            <person name="Boutry M."/>
            <person name="Bancroft I."/>
            <person name="Vos P."/>
            <person name="Hoheisel J."/>
            <person name="Zimmermann W."/>
            <person name="Wedler H."/>
            <person name="Ridley P."/>
            <person name="Langham S.A."/>
            <person name="McCullagh B."/>
            <person name="Bilham L."/>
            <person name="Robben J."/>
            <person name="Van der Schueren J."/>
            <person name="Grymonprez B."/>
            <person name="Chuang Y.J."/>
            <person name="Vandenbussche F."/>
            <person name="Braeken M."/>
            <person name="Weltjens I."/>
            <person name="Voet M."/>
            <person name="Bastiaens I."/>
            <person name="Aert R."/>
            <person name="Defoor E."/>
            <person name="Weitzenegger T."/>
            <person name="Bothe G."/>
            <person name="Ramsperger U."/>
            <person name="Hilbert H."/>
            <person name="Braun M."/>
            <person name="Holzer E."/>
            <person name="Brandt A."/>
            <person name="Peters S."/>
            <person name="van Staveren M."/>
            <person name="Dirske W."/>
            <person name="Mooijman P."/>
            <person name="Klein Lankhorst R."/>
            <person name="Rose M."/>
            <person name="Hauf J."/>
            <person name="Kotter P."/>
            <person name="Berneiser S."/>
            <person name="Hempel S."/>
            <person name="Feldpausch M."/>
            <person name="Lamberth S."/>
            <person name="Van den Daele H."/>
            <person name="De Keyser A."/>
            <person name="Buysshaert C."/>
            <person name="Gielen J."/>
            <person name="Villarroel R."/>
            <person name="De Clercq R."/>
            <person name="Van Montagu M."/>
            <person name="Rogers J."/>
            <person name="Cronin A."/>
            <person name="Quail M."/>
            <person name="Bray-Allen S."/>
            <person name="Clark L."/>
            <person name="Doggett J."/>
            <person name="Hall S."/>
            <person name="Kay M."/>
            <person name="Lennard N."/>
            <person name="McLay K."/>
            <person name="Mayes R."/>
            <person name="Pettett A."/>
            <person name="Rajandream M.A."/>
            <person name="Lyne M."/>
            <person name="Benes V."/>
            <person name="Rechmann S."/>
            <person name="Borkova D."/>
            <person name="Blocker H."/>
            <person name="Scharfe M."/>
            <person name="Grimm M."/>
            <person name="Lohnert T.H."/>
            <person name="Dose S."/>
            <person name="de Haan M."/>
            <person name="Maarse A."/>
            <person name="Schafer M."/>
            <person name="Muller-Auer S."/>
            <person name="Gabel C."/>
            <person name="Fuchs M."/>
            <person name="Fartmann B."/>
            <person name="Granderath K."/>
            <person name="Dauner D."/>
            <person name="Herzl A."/>
            <person name="Neumann S."/>
            <person name="Argiriou A."/>
            <person name="Vitale D."/>
            <person name="Liguori R."/>
            <person name="Piravandi E."/>
            <person name="Massenet O."/>
            <person name="Quigley F."/>
            <person name="Clabauld G."/>
            <person name="Mundlein A."/>
            <person name="Felber R."/>
            <person name="Schnabl S."/>
            <person name="Hiller R."/>
            <person name="Schmidt W."/>
            <person name="Lecharny A."/>
            <person name="Aubourg S."/>
            <person name="Chefdor F."/>
            <person name="Cooke R."/>
            <person name="Berger C."/>
            <person name="Montfort A."/>
            <person name="Casacuberta E."/>
            <person name="Gibbons T."/>
            <person name="Weber N."/>
            <person name="Vandenbol M."/>
            <person name="Bargues M."/>
            <person name="Terol J."/>
            <person name="Torres A."/>
            <person name="Perez-Perez A."/>
            <person name="Purnelle B."/>
            <person name="Bent E."/>
            <person name="Johnson S."/>
            <person name="Tacon D."/>
            <person name="Jesse T."/>
            <person name="Heijnen L."/>
            <person name="Schwarz S."/>
            <person name="Scholler P."/>
            <person name="Heber S."/>
            <person name="Francs P."/>
            <person name="Bielke C."/>
            <person name="Frishman D."/>
            <person name="Haase D."/>
            <person name="Lemcke K."/>
            <person name="Mewes H.W."/>
            <person name="Stocker S."/>
            <person name="Zaccaria P."/>
            <person name="Bevan M."/>
            <person name="Wilson R.K."/>
            <person name="de la Bastide M."/>
            <person name="Habermann K."/>
            <person name="Parnell L."/>
            <person name="Dedhia N."/>
            <person name="Gnoj L."/>
            <person name="Schutz K."/>
            <person name="Huang E."/>
            <person name="Spiegel L."/>
            <person name="Sehkon M."/>
            <person name="Murray J."/>
            <person name="Sheet P."/>
            <person name="Cordes M."/>
            <person name="Abu-Threideh J."/>
            <person name="Stoneking T."/>
            <person name="Kalicki J."/>
            <person name="Graves T."/>
            <person name="Harmon G."/>
            <person name="Edwards J."/>
            <person name="Latreille P."/>
            <person name="Courtney L."/>
            <person name="Cloud J."/>
            <person name="Abbott A."/>
            <person name="Scott K."/>
            <person name="Johnson D."/>
            <person name="Minx P."/>
            <person name="Bentley D."/>
            <person name="Fulton B."/>
            <person name="Miller N."/>
            <person name="Greco T."/>
            <person name="Kemp K."/>
            <person name="Kramer J."/>
            <person name="Fulton L."/>
            <person name="Mardis E."/>
            <person name="Dante M."/>
            <person name="Pepin K."/>
            <person name="Hillier L."/>
            <person name="Nelson J."/>
            <person name="Spieth J."/>
            <person name="Ryan E."/>
            <person name="Andrews S."/>
            <person name="Geisel C."/>
            <person name="Layman D."/>
            <person name="Du H."/>
            <person name="Ali J."/>
            <person name="Berghoff A."/>
            <person name="Jones K."/>
            <person name="Drone K."/>
            <person name="Cotton M."/>
            <person name="Joshu C."/>
            <person name="Antonoiu B."/>
            <person name="Zidanic M."/>
            <person name="Strong C."/>
            <person name="Sun H."/>
            <person name="Lamar B."/>
            <person name="Yordan C."/>
            <person name="Ma P."/>
            <person name="Zhong J."/>
            <person name="Preston R."/>
            <person name="Vil D."/>
            <person name="Shekher M."/>
            <person name="Matero A."/>
            <person name="Shah R."/>
            <person name="Swaby I.K."/>
            <person name="O'Shaughnessy A."/>
            <person name="Rodriguez M."/>
            <person name="Hoffmann J."/>
            <person name="Till S."/>
            <person name="Granat S."/>
            <person name="Shohdy N."/>
            <person name="Hasegawa A."/>
            <person name="Hameed A."/>
            <person name="Lodhi M."/>
            <person name="Johnson A."/>
            <person name="Chen E."/>
            <person name="Marra M."/>
            <person name="Martienssen R."/>
            <person name="McCombie W.R."/>
        </authorList>
    </citation>
    <scope>NUCLEOTIDE SEQUENCE [LARGE SCALE GENOMIC DNA]</scope>
    <source>
        <strain>cv. Columbia</strain>
    </source>
</reference>
<gene>
    <name evidence="2" type="primary">A_IG002N01.26</name>
    <name evidence="3" type="ordered locus">At4g01360</name>
</gene>
<organism evidence="2">
    <name type="scientific">Arabidopsis thaliana</name>
    <name type="common">Mouse-ear cress</name>
    <dbReference type="NCBI Taxonomy" id="3702"/>
    <lineage>
        <taxon>Eukaryota</taxon>
        <taxon>Viridiplantae</taxon>
        <taxon>Streptophyta</taxon>
        <taxon>Embryophyta</taxon>
        <taxon>Tracheophyta</taxon>
        <taxon>Spermatophyta</taxon>
        <taxon>Magnoliopsida</taxon>
        <taxon>eudicotyledons</taxon>
        <taxon>Gunneridae</taxon>
        <taxon>Pentapetalae</taxon>
        <taxon>rosids</taxon>
        <taxon>malvids</taxon>
        <taxon>Brassicales</taxon>
        <taxon>Brassicaceae</taxon>
        <taxon>Camelineae</taxon>
        <taxon>Arabidopsis</taxon>
    </lineage>
</organism>
<reference evidence="2" key="2">
    <citation type="submission" date="1997-06" db="EMBL/GenBank/DDBJ databases">
        <title>The sequence of A. thaliana IG002N01.</title>
        <authorList>
            <person name="Scheet P."/>
            <person name="Maggi L."/>
        </authorList>
    </citation>
    <scope>NUCLEOTIDE SEQUENCE</scope>
</reference>
<dbReference type="GO" id="GO:0009793">
    <property type="term" value="P:embryo development ending in seed dormancy"/>
    <property type="evidence" value="ECO:0000316"/>
    <property type="project" value="TAIR"/>
</dbReference>
<protein>
    <submittedName>
        <fullName evidence="2">A_IG002N01.26 protein</fullName>
    </submittedName>
</protein>
<keyword evidence="1" id="KW-0732">Signal</keyword>
<dbReference type="PANTHER" id="PTHR31509">
    <property type="entry name" value="BPS1-LIKE PROTEIN"/>
    <property type="match status" value="1"/>
</dbReference>
<reference evidence="2" key="1">
    <citation type="submission" date="1997-06" db="EMBL/GenBank/DDBJ databases">
        <title>The A. thaliana Genome Sequencing Project.</title>
        <authorList>
            <person name="Wash-U"/>
        </authorList>
    </citation>
    <scope>NUCLEOTIDE SEQUENCE</scope>
</reference>
<sequence>MLLVCSLFQITNFVSSFCVFSVDMSQQRTRSRNPFKILFTKKNNARLSPKLLSLLNNFETNLTVSIRELVPKDKNDIVSVSWMIQAMQSLCETHKSIRTLVKDLEVPVSDLEENFIYIFSDFSLKRELCNAFTSEIYHLEHGNLLLKFAFSKLETNSGNILQRWNQHMVSKNPSIENWGAVLSRLVESMDHHHHISKKGKKKYSAEGKVLLRVLYGVKVKTLYIFSVFDASFSGSSKNLFYLTIPKEMEELPWVQAFMELQNTINPEIKNTFLSDGFTVIKDLEAVETGVKKLYTAVQEGSVPILLVEPLEKSVIELSERFELVSKETRCLSKMVISARDALLESLWTKCAEELGVTLPTMVKSVNIEEKS</sequence>
<feature type="signal peptide" evidence="1">
    <location>
        <begin position="1"/>
        <end position="16"/>
    </location>
</feature>
<reference evidence="3" key="6">
    <citation type="submission" date="2000-03" db="EMBL/GenBank/DDBJ databases">
        <authorList>
            <person name="EU Arabidopsis sequencing project"/>
        </authorList>
    </citation>
    <scope>NUCLEOTIDE SEQUENCE</scope>
</reference>
<reference evidence="3" key="5">
    <citation type="submission" date="2000-03" db="EMBL/GenBank/DDBJ databases">
        <authorList>
            <person name="Lamar B."/>
            <person name="Stoneking T."/>
            <person name="Stumpf J."/>
            <person name="Mewes H.W."/>
            <person name="Lemcke K."/>
            <person name="Mayer K.F.X."/>
        </authorList>
    </citation>
    <scope>NUCLEOTIDE SEQUENCE</scope>
</reference>
<evidence type="ECO:0000256" key="1">
    <source>
        <dbReference type="SAM" id="SignalP"/>
    </source>
</evidence>
<dbReference type="PIR" id="T01708">
    <property type="entry name" value="T01708"/>
</dbReference>
<reference evidence="2" key="3">
    <citation type="submission" date="1997-06" db="EMBL/GenBank/DDBJ databases">
        <authorList>
            <person name="Waterston R."/>
        </authorList>
    </citation>
    <scope>NUCLEOTIDE SEQUENCE</scope>
</reference>
<proteinExistence type="predicted"/>
<dbReference type="ExpressionAtlas" id="O04598">
    <property type="expression patterns" value="baseline and differential"/>
</dbReference>
<dbReference type="TAIR" id="AT4G01360"/>
<feature type="chain" id="PRO_5010839757" evidence="1">
    <location>
        <begin position="17"/>
        <end position="371"/>
    </location>
</feature>
<accession>O04598</accession>
<evidence type="ECO:0000313" key="3">
    <source>
        <dbReference type="EMBL" id="CAB80945.1"/>
    </source>
</evidence>
<dbReference type="AlphaFoldDB" id="O04598"/>
<dbReference type="GO" id="GO:0071456">
    <property type="term" value="P:cellular response to hypoxia"/>
    <property type="evidence" value="ECO:0007007"/>
    <property type="project" value="TAIR"/>
</dbReference>
<name>O04598_ARATH</name>
<dbReference type="EMBL" id="AL161491">
    <property type="protein sequence ID" value="CAB80945.1"/>
    <property type="molecule type" value="Genomic_DNA"/>
</dbReference>
<evidence type="ECO:0000313" key="2">
    <source>
        <dbReference type="EMBL" id="AAB61034.1"/>
    </source>
</evidence>